<proteinExistence type="predicted"/>
<dbReference type="EMBL" id="DRBC01000408">
    <property type="protein sequence ID" value="HDN85440.1"/>
    <property type="molecule type" value="Genomic_DNA"/>
</dbReference>
<gene>
    <name evidence="2" type="ORF">ENG47_06780</name>
</gene>
<feature type="non-terminal residue" evidence="2">
    <location>
        <position position="604"/>
    </location>
</feature>
<comment type="caution">
    <text evidence="2">The sequence shown here is derived from an EMBL/GenBank/DDBJ whole genome shotgun (WGS) entry which is preliminary data.</text>
</comment>
<dbReference type="PANTHER" id="PTHR38831:SF2">
    <property type="entry name" value="TYPE II SECRETION SYSTEM PROTEIN K"/>
    <property type="match status" value="1"/>
</dbReference>
<dbReference type="GO" id="GO:0009306">
    <property type="term" value="P:protein secretion"/>
    <property type="evidence" value="ECO:0007669"/>
    <property type="project" value="InterPro"/>
</dbReference>
<name>A0A7V0QRN6_UNCAE</name>
<keyword evidence="1" id="KW-0472">Membrane</keyword>
<accession>A0A7V0QRN6</accession>
<evidence type="ECO:0000256" key="1">
    <source>
        <dbReference type="SAM" id="Phobius"/>
    </source>
</evidence>
<feature type="transmembrane region" description="Helical" evidence="1">
    <location>
        <begin position="12"/>
        <end position="32"/>
    </location>
</feature>
<keyword evidence="1" id="KW-0812">Transmembrane</keyword>
<dbReference type="InterPro" id="IPR005628">
    <property type="entry name" value="GspK"/>
</dbReference>
<dbReference type="Proteomes" id="UP000885660">
    <property type="component" value="Unassembled WGS sequence"/>
</dbReference>
<organism evidence="2">
    <name type="scientific">Aerophobetes bacterium</name>
    <dbReference type="NCBI Taxonomy" id="2030807"/>
    <lineage>
        <taxon>Bacteria</taxon>
        <taxon>Candidatus Aerophobota</taxon>
    </lineage>
</organism>
<dbReference type="AlphaFoldDB" id="A0A7V0QRN6"/>
<evidence type="ECO:0000313" key="2">
    <source>
        <dbReference type="EMBL" id="HDN85440.1"/>
    </source>
</evidence>
<reference evidence="2" key="1">
    <citation type="journal article" date="2020" name="mSystems">
        <title>Genome- and Community-Level Interaction Insights into Carbon Utilization and Element Cycling Functions of Hydrothermarchaeota in Hydrothermal Sediment.</title>
        <authorList>
            <person name="Zhou Z."/>
            <person name="Liu Y."/>
            <person name="Xu W."/>
            <person name="Pan J."/>
            <person name="Luo Z.H."/>
            <person name="Li M."/>
        </authorList>
    </citation>
    <scope>NUCLEOTIDE SEQUENCE [LARGE SCALE GENOMIC DNA]</scope>
    <source>
        <strain evidence="2">HyVt-219</strain>
    </source>
</reference>
<dbReference type="PANTHER" id="PTHR38831">
    <property type="entry name" value="TYPE II SECRETION SYSTEM PROTEIN K"/>
    <property type="match status" value="1"/>
</dbReference>
<keyword evidence="1" id="KW-1133">Transmembrane helix</keyword>
<evidence type="ECO:0008006" key="3">
    <source>
        <dbReference type="Google" id="ProtNLM"/>
    </source>
</evidence>
<sequence length="604" mass="68618">MFILTRRGGQISTVLIFFVLMAITAISISFLYRMKIEQEAASNYRDALIAEYLARAGIERAIAELRNDTNHYDDLYEAWAKGFREELGEGYYDIQLISESDKEENVGIIDEESKININFAGIGPSNEGWTSFEINMGALKGLNKEKLKAILNYRYGPDGAPGKKGVDDDKDAAIVARDGIDNDADGIIDEKDEGIDEPDEFCPDNPYGDDNPFETVDEIRLVPGIGDTTFNKIKDYITIYSYDKNITREGDVRVNINHAPVSEIARMLEKIGFNESKAAQIAVNIVDFRDEDNDPTEYKGKYGIERTPYINEVMPFFTSSAIIAAEGLAKGGIRYLKDKLKEKVKEKTKINIPQLDDVIDKITSKNEEKIKGEVDRIIKKYRRWQERKKKSFSLFKFFQARSAFAAEKASVKIDIEVEWVELFNPYSCICSAAGWEIKTSIGEKRIFGVVPPRGYWVVFNVVIKMPGKTIGKELLDNDVDTVELINLKGAKVDEVTYYNYGFPWRAFEKNDPRVREFAGTVPGGSPWFRNWYWMPRVGEVSPEQAYSSFYVKNKPFASIGEIGYIHSGKQWKTIDLGKNGDWRILDKITVAWPVEKPAEGKINI</sequence>
<dbReference type="GO" id="GO:0016020">
    <property type="term" value="C:membrane"/>
    <property type="evidence" value="ECO:0007669"/>
    <property type="project" value="InterPro"/>
</dbReference>
<protein>
    <recommendedName>
        <fullName evidence="3">Type 4 fimbrial biogenesis protein PilX N-terminal domain-containing protein</fullName>
    </recommendedName>
</protein>